<dbReference type="eggNOG" id="COG2865">
    <property type="taxonomic scope" value="Bacteria"/>
</dbReference>
<dbReference type="InterPro" id="IPR036388">
    <property type="entry name" value="WH-like_DNA-bd_sf"/>
</dbReference>
<dbReference type="Pfam" id="PF13749">
    <property type="entry name" value="HATPase_c_4"/>
    <property type="match status" value="1"/>
</dbReference>
<evidence type="ECO:0000313" key="2">
    <source>
        <dbReference type="EMBL" id="KFI73938.1"/>
    </source>
</evidence>
<name>A0A087BSD8_9BIFI</name>
<feature type="compositionally biased region" description="Basic and acidic residues" evidence="1">
    <location>
        <begin position="55"/>
        <end position="64"/>
    </location>
</feature>
<dbReference type="Gene3D" id="3.30.565.60">
    <property type="match status" value="1"/>
</dbReference>
<dbReference type="CDD" id="cd00090">
    <property type="entry name" value="HTH_ARSR"/>
    <property type="match status" value="1"/>
</dbReference>
<reference evidence="2 3" key="1">
    <citation type="submission" date="2014-03" db="EMBL/GenBank/DDBJ databases">
        <title>Genomics of Bifidobacteria.</title>
        <authorList>
            <person name="Ventura M."/>
            <person name="Milani C."/>
            <person name="Lugli G.A."/>
        </authorList>
    </citation>
    <scope>NUCLEOTIDE SEQUENCE [LARGE SCALE GENOMIC DNA]</scope>
    <source>
        <strain evidence="2 3">DSM 21395</strain>
    </source>
</reference>
<dbReference type="EMBL" id="JGZE01000030">
    <property type="protein sequence ID" value="KFI73938.1"/>
    <property type="molecule type" value="Genomic_DNA"/>
</dbReference>
<evidence type="ECO:0000256" key="1">
    <source>
        <dbReference type="SAM" id="MobiDB-lite"/>
    </source>
</evidence>
<dbReference type="Proteomes" id="UP000029082">
    <property type="component" value="Unassembled WGS sequence"/>
</dbReference>
<dbReference type="InterPro" id="IPR038475">
    <property type="entry name" value="RecG_C_sf"/>
</dbReference>
<keyword evidence="3" id="KW-1185">Reference proteome</keyword>
<comment type="caution">
    <text evidence="2">The sequence shown here is derived from an EMBL/GenBank/DDBJ whole genome shotgun (WGS) entry which is preliminary data.</text>
</comment>
<gene>
    <name evidence="2" type="ORF">BMON_1607</name>
</gene>
<feature type="region of interest" description="Disordered" evidence="1">
    <location>
        <begin position="1"/>
        <end position="77"/>
    </location>
</feature>
<accession>A0A087BSD8</accession>
<feature type="compositionally biased region" description="Polar residues" evidence="1">
    <location>
        <begin position="26"/>
        <end position="39"/>
    </location>
</feature>
<dbReference type="InterPro" id="IPR036390">
    <property type="entry name" value="WH_DNA-bd_sf"/>
</dbReference>
<sequence>MTVHRVSSQRYDRTMGNTKDRHASKQPETGRTTPSQPASPTEEALLDTAALHDTTVPHDTDDSPRSQTPAFDERASDEQDLTFDYAQRAFAQAGLVWSPTTLRRLRLVVQSPLTQSSPAQSSPAQSRDDDPDQGDAARTVTDRTASGWYTNTALLLSDQNPFALKCAVFEGDTKATMLDHLTVRGSVLRLIDEGMRFLERHDPEGAWPRPALRETLVNAIVHRDYDYSGPTLATVYDERIEIVSLGGLVDSLEVNDLLNGISQPRNARFADVAGELGLGENYGTGIARIMDAYGDSAASPQLRVGPSSMAVVLPRPVRADDPWPWRRDGEHDHESEATDDAADNSDKTSRGPHPRTARRYTFPASRPWTTDDPGKALAGARVIGVAPLQTVTLSRDAFDAVPITQAPMAQPMRSLEAVTLHLFAESGVELSRGQIERRLGISKNQAAYVLRNLVNSGKITRRGRSRATHYALN</sequence>
<feature type="compositionally biased region" description="Low complexity" evidence="1">
    <location>
        <begin position="112"/>
        <end position="125"/>
    </location>
</feature>
<dbReference type="STRING" id="1437603.GCA_000771525_00867"/>
<dbReference type="InterPro" id="IPR011991">
    <property type="entry name" value="ArsR-like_HTH"/>
</dbReference>
<feature type="region of interest" description="Disordered" evidence="1">
    <location>
        <begin position="313"/>
        <end position="368"/>
    </location>
</feature>
<feature type="region of interest" description="Disordered" evidence="1">
    <location>
        <begin position="112"/>
        <end position="142"/>
    </location>
</feature>
<proteinExistence type="predicted"/>
<organism evidence="2 3">
    <name type="scientific">Bifidobacterium mongoliense DSM 21395</name>
    <dbReference type="NCBI Taxonomy" id="1437603"/>
    <lineage>
        <taxon>Bacteria</taxon>
        <taxon>Bacillati</taxon>
        <taxon>Actinomycetota</taxon>
        <taxon>Actinomycetes</taxon>
        <taxon>Bifidobacteriales</taxon>
        <taxon>Bifidobacteriaceae</taxon>
        <taxon>Bifidobacterium</taxon>
    </lineage>
</organism>
<protein>
    <submittedName>
        <fullName evidence="2">Transcriptional regulator</fullName>
    </submittedName>
</protein>
<dbReference type="Gene3D" id="1.10.10.10">
    <property type="entry name" value="Winged helix-like DNA-binding domain superfamily/Winged helix DNA-binding domain"/>
    <property type="match status" value="1"/>
</dbReference>
<dbReference type="PANTHER" id="PTHR30595">
    <property type="entry name" value="GLPR-RELATED TRANSCRIPTIONAL REPRESSOR"/>
    <property type="match status" value="1"/>
</dbReference>
<feature type="compositionally biased region" description="Basic and acidic residues" evidence="1">
    <location>
        <begin position="317"/>
        <end position="336"/>
    </location>
</feature>
<dbReference type="OrthoDB" id="9805115at2"/>
<dbReference type="SUPFAM" id="SSF46785">
    <property type="entry name" value="Winged helix' DNA-binding domain"/>
    <property type="match status" value="1"/>
</dbReference>
<dbReference type="PANTHER" id="PTHR30595:SF6">
    <property type="entry name" value="SCHLAFEN ALBA-2 DOMAIN-CONTAINING PROTEIN"/>
    <property type="match status" value="1"/>
</dbReference>
<feature type="compositionally biased region" description="Basic and acidic residues" evidence="1">
    <location>
        <begin position="10"/>
        <end position="25"/>
    </location>
</feature>
<evidence type="ECO:0000313" key="3">
    <source>
        <dbReference type="Proteomes" id="UP000029082"/>
    </source>
</evidence>
<dbReference type="AlphaFoldDB" id="A0A087BSD8"/>